<keyword evidence="2" id="KW-1185">Reference proteome</keyword>
<sequence length="330" mass="36315">MFQYLKCGYKEDGDSRFTRGHMEKTRGSCSNLTLNASRDGASTTSLDNLVQCLTTLITPFKYWKAAIRSPHSLLFSRLNNPNSQLVLFSSSRTLSFLTPSLHKQAVSLYSFQVTHPCFHCLCSSLLLFSLTSMSRLSHASLFPSLPDFLHLGTESSCALWKASLKICQLCSAPLSLRTISQGVLLTNSLNSWKFAFLKFRVLTIVLACPISLRTATVETDRSLREVSGGSPLQGPGCVSASRSSRALAVPSSPQAPSPRCRSLPACLRQHPGKFFHGSLPGMSQALPVLYTVSHNSRASTKIKERGALLGYLFKRKTTYIDEKLASKRIN</sequence>
<evidence type="ECO:0000313" key="2">
    <source>
        <dbReference type="Proteomes" id="UP001333110"/>
    </source>
</evidence>
<accession>A0AAN7S579</accession>
<gene>
    <name evidence="1" type="ORF">QYF61_001633</name>
</gene>
<dbReference type="Proteomes" id="UP001333110">
    <property type="component" value="Unassembled WGS sequence"/>
</dbReference>
<protein>
    <submittedName>
        <fullName evidence="1">Uncharacterized protein</fullName>
    </submittedName>
</protein>
<comment type="caution">
    <text evidence="1">The sequence shown here is derived from an EMBL/GenBank/DDBJ whole genome shotgun (WGS) entry which is preliminary data.</text>
</comment>
<evidence type="ECO:0000313" key="1">
    <source>
        <dbReference type="EMBL" id="KAK4828977.1"/>
    </source>
</evidence>
<dbReference type="AlphaFoldDB" id="A0AAN7S579"/>
<reference evidence="1 2" key="1">
    <citation type="journal article" date="2023" name="J. Hered.">
        <title>Chromosome-level genome of the wood stork (Mycteria americana) provides insight into avian chromosome evolution.</title>
        <authorList>
            <person name="Flamio R. Jr."/>
            <person name="Ramstad K.M."/>
        </authorList>
    </citation>
    <scope>NUCLEOTIDE SEQUENCE [LARGE SCALE GENOMIC DNA]</scope>
    <source>
        <strain evidence="1">JAX WOST 10</strain>
    </source>
</reference>
<name>A0AAN7S579_MYCAM</name>
<organism evidence="1 2">
    <name type="scientific">Mycteria americana</name>
    <name type="common">Wood stork</name>
    <dbReference type="NCBI Taxonomy" id="33587"/>
    <lineage>
        <taxon>Eukaryota</taxon>
        <taxon>Metazoa</taxon>
        <taxon>Chordata</taxon>
        <taxon>Craniata</taxon>
        <taxon>Vertebrata</taxon>
        <taxon>Euteleostomi</taxon>
        <taxon>Archelosauria</taxon>
        <taxon>Archosauria</taxon>
        <taxon>Dinosauria</taxon>
        <taxon>Saurischia</taxon>
        <taxon>Theropoda</taxon>
        <taxon>Coelurosauria</taxon>
        <taxon>Aves</taxon>
        <taxon>Neognathae</taxon>
        <taxon>Neoaves</taxon>
        <taxon>Aequornithes</taxon>
        <taxon>Ciconiiformes</taxon>
        <taxon>Ciconiidae</taxon>
        <taxon>Mycteria</taxon>
    </lineage>
</organism>
<dbReference type="EMBL" id="JAUNZN010000001">
    <property type="protein sequence ID" value="KAK4828977.1"/>
    <property type="molecule type" value="Genomic_DNA"/>
</dbReference>
<proteinExistence type="predicted"/>